<dbReference type="EMBL" id="JAFNEN010000099">
    <property type="protein sequence ID" value="KAG8194756.1"/>
    <property type="molecule type" value="Genomic_DNA"/>
</dbReference>
<sequence>MNLVLYSAAALCHVALGTFQFQTNRDHERELKLIQVLFRHGHRTPFSMYPNDPIPESYWIEGLGALTKLGRVQHYAVGQYLRRRYETFLSYLPQEVHCLSSGTDRCLYGAYSVLSGMYPPPRDRTIDKDLYWQPIPVEYRPESTNKYLQSIDNCPTSDIEKIYTLRKSEAVAFVAKYKSFYEYWSNCSGQNITDYGKAGGLYKTLLLQKTLNLTIPDWAEQTWEELSAQGDMSYYFHFRSKLTHRLRAGPLLGLMLNKMRIKMKNPDSIKKAYLYSGHGSNIAAVLQSLDLFNKKIPPYTSFITFELYADAEQQHTVRILYSNGTNPEIEIPEPHLLVLPGCTEYCPFEYLEQYTKHLLPDNYKKECGSRTSCTSPTPLRISEFLEIAPSTIAELQSCAWIKSGCQNPAPNIMNFIKSFDNIMFWAMDLILAGATAQLRSTVLAHLLRTATRLHHLRNLHSTCAIVFALESLPVQRLHNTWKLLSSNKIKKFYKLQVLCSVENGYEKLKKHMQKQMFYNSRCIPYIVPYLNELLKIDSEHPGPDICNILRVVMMMQPISIIQNFQKSNYDALPTLPLIQKYILSLDFDSDQQHQMQDKSYKISLELEPLEEPFDSMSLSLSFEENEDCTALMFENKGYCSSEEGDGQVELLLDENVEYSRLKAMKFLFILMFIGVASAASLYENDAHDEEALSELNLQDILRKVKEHLKKNVDPEFLKEEIERLLGRGSELVKQLLQTLKERGRRKLMILIDALLDEEDEDVTLNGLGDYWEKIKDYFKDLKIDLHEKYSKFGEWVKDRVGKGMETSKDKLENIKAIAKEFARNAKGISKEVAAEAGEFFKTYKDDLGIVWDEIKEKIKEIKNRQD</sequence>
<reference evidence="11 12" key="1">
    <citation type="journal article" date="2022" name="Nat. Ecol. Evol.">
        <title>A masculinizing supergene underlies an exaggerated male reproductive morph in a spider.</title>
        <authorList>
            <person name="Hendrickx F."/>
            <person name="De Corte Z."/>
            <person name="Sonet G."/>
            <person name="Van Belleghem S.M."/>
            <person name="Kostlbacher S."/>
            <person name="Vangestel C."/>
        </authorList>
    </citation>
    <scope>NUCLEOTIDE SEQUENCE [LARGE SCALE GENOMIC DNA]</scope>
    <source>
        <strain evidence="11">W744_W776</strain>
    </source>
</reference>
<dbReference type="SMART" id="SM00147">
    <property type="entry name" value="RasGEF"/>
    <property type="match status" value="1"/>
</dbReference>
<evidence type="ECO:0000256" key="7">
    <source>
        <dbReference type="ARBA" id="ARBA00023180"/>
    </source>
</evidence>
<dbReference type="CDD" id="cd07061">
    <property type="entry name" value="HP_HAP_like"/>
    <property type="match status" value="1"/>
</dbReference>
<protein>
    <recommendedName>
        <fullName evidence="3">acid phosphatase</fullName>
        <ecNumber evidence="3">3.1.3.2</ecNumber>
    </recommendedName>
</protein>
<name>A0AAV6VGG1_9ARAC</name>
<dbReference type="InterPro" id="IPR023578">
    <property type="entry name" value="Ras_GEF_dom_sf"/>
</dbReference>
<comment type="caution">
    <text evidence="11">The sequence shown here is derived from an EMBL/GenBank/DDBJ whole genome shotgun (WGS) entry which is preliminary data.</text>
</comment>
<dbReference type="InterPro" id="IPR001895">
    <property type="entry name" value="RASGEF_cat_dom"/>
</dbReference>
<dbReference type="EC" id="3.1.3.2" evidence="3"/>
<feature type="chain" id="PRO_5043361280" description="acid phosphatase" evidence="9">
    <location>
        <begin position="18"/>
        <end position="866"/>
    </location>
</feature>
<dbReference type="InterPro" id="IPR000560">
    <property type="entry name" value="His_Pase_clade-2"/>
</dbReference>
<organism evidence="11 12">
    <name type="scientific">Oedothorax gibbosus</name>
    <dbReference type="NCBI Taxonomy" id="931172"/>
    <lineage>
        <taxon>Eukaryota</taxon>
        <taxon>Metazoa</taxon>
        <taxon>Ecdysozoa</taxon>
        <taxon>Arthropoda</taxon>
        <taxon>Chelicerata</taxon>
        <taxon>Arachnida</taxon>
        <taxon>Araneae</taxon>
        <taxon>Araneomorphae</taxon>
        <taxon>Entelegynae</taxon>
        <taxon>Araneoidea</taxon>
        <taxon>Linyphiidae</taxon>
        <taxon>Erigoninae</taxon>
        <taxon>Oedothorax</taxon>
    </lineage>
</organism>
<dbReference type="PROSITE" id="PS50009">
    <property type="entry name" value="RASGEF_CAT"/>
    <property type="match status" value="1"/>
</dbReference>
<evidence type="ECO:0000256" key="1">
    <source>
        <dbReference type="ARBA" id="ARBA00000032"/>
    </source>
</evidence>
<dbReference type="GO" id="GO:0005085">
    <property type="term" value="F:guanyl-nucleotide exchange factor activity"/>
    <property type="evidence" value="ECO:0007669"/>
    <property type="project" value="UniProtKB-KW"/>
</dbReference>
<dbReference type="GO" id="GO:0003993">
    <property type="term" value="F:acid phosphatase activity"/>
    <property type="evidence" value="ECO:0007669"/>
    <property type="project" value="UniProtKB-EC"/>
</dbReference>
<accession>A0AAV6VGG1</accession>
<evidence type="ECO:0000256" key="9">
    <source>
        <dbReference type="SAM" id="SignalP"/>
    </source>
</evidence>
<dbReference type="Gene3D" id="3.40.50.1240">
    <property type="entry name" value="Phosphoglycerate mutase-like"/>
    <property type="match status" value="1"/>
</dbReference>
<dbReference type="InterPro" id="IPR029033">
    <property type="entry name" value="His_PPase_superfam"/>
</dbReference>
<keyword evidence="8" id="KW-0344">Guanine-nucleotide releasing factor</keyword>
<dbReference type="AlphaFoldDB" id="A0AAV6VGG1"/>
<dbReference type="Pfam" id="PF00617">
    <property type="entry name" value="RasGEF"/>
    <property type="match status" value="1"/>
</dbReference>
<keyword evidence="5" id="KW-0378">Hydrolase</keyword>
<dbReference type="InterPro" id="IPR050645">
    <property type="entry name" value="Histidine_acid_phosphatase"/>
</dbReference>
<comment type="catalytic activity">
    <reaction evidence="1">
        <text>a phosphate monoester + H2O = an alcohol + phosphate</text>
        <dbReference type="Rhea" id="RHEA:15017"/>
        <dbReference type="ChEBI" id="CHEBI:15377"/>
        <dbReference type="ChEBI" id="CHEBI:30879"/>
        <dbReference type="ChEBI" id="CHEBI:43474"/>
        <dbReference type="ChEBI" id="CHEBI:67140"/>
        <dbReference type="EC" id="3.1.3.2"/>
    </reaction>
</comment>
<dbReference type="Pfam" id="PF00328">
    <property type="entry name" value="His_Phos_2"/>
    <property type="match status" value="1"/>
</dbReference>
<dbReference type="PANTHER" id="PTHR11567:SF211">
    <property type="entry name" value="PROSTATIC ACID PHOSPHATASE"/>
    <property type="match status" value="1"/>
</dbReference>
<evidence type="ECO:0000256" key="2">
    <source>
        <dbReference type="ARBA" id="ARBA00005375"/>
    </source>
</evidence>
<keyword evidence="7" id="KW-0325">Glycoprotein</keyword>
<dbReference type="PANTHER" id="PTHR11567">
    <property type="entry name" value="ACID PHOSPHATASE-RELATED"/>
    <property type="match status" value="1"/>
</dbReference>
<evidence type="ECO:0000313" key="11">
    <source>
        <dbReference type="EMBL" id="KAG8194756.1"/>
    </source>
</evidence>
<evidence type="ECO:0000313" key="12">
    <source>
        <dbReference type="Proteomes" id="UP000827092"/>
    </source>
</evidence>
<evidence type="ECO:0000256" key="3">
    <source>
        <dbReference type="ARBA" id="ARBA00012646"/>
    </source>
</evidence>
<evidence type="ECO:0000256" key="6">
    <source>
        <dbReference type="ARBA" id="ARBA00023157"/>
    </source>
</evidence>
<dbReference type="InterPro" id="IPR033379">
    <property type="entry name" value="Acid_Pase_AS"/>
</dbReference>
<dbReference type="Gene3D" id="1.20.120.20">
    <property type="entry name" value="Apolipoprotein"/>
    <property type="match status" value="1"/>
</dbReference>
<dbReference type="PROSITE" id="PS00616">
    <property type="entry name" value="HIS_ACID_PHOSPHAT_1"/>
    <property type="match status" value="1"/>
</dbReference>
<evidence type="ECO:0000256" key="5">
    <source>
        <dbReference type="ARBA" id="ARBA00022801"/>
    </source>
</evidence>
<dbReference type="SUPFAM" id="SSF48366">
    <property type="entry name" value="Ras GEF"/>
    <property type="match status" value="1"/>
</dbReference>
<dbReference type="InterPro" id="IPR036964">
    <property type="entry name" value="RASGEF_cat_dom_sf"/>
</dbReference>
<proteinExistence type="inferred from homology"/>
<dbReference type="Gene3D" id="1.10.840.10">
    <property type="entry name" value="Ras guanine-nucleotide exchange factors catalytic domain"/>
    <property type="match status" value="1"/>
</dbReference>
<dbReference type="SUPFAM" id="SSF53254">
    <property type="entry name" value="Phosphoglycerate mutase-like"/>
    <property type="match status" value="1"/>
</dbReference>
<evidence type="ECO:0000256" key="8">
    <source>
        <dbReference type="PROSITE-ProRule" id="PRU00168"/>
    </source>
</evidence>
<evidence type="ECO:0000259" key="10">
    <source>
        <dbReference type="PROSITE" id="PS50009"/>
    </source>
</evidence>
<dbReference type="Proteomes" id="UP000827092">
    <property type="component" value="Unassembled WGS sequence"/>
</dbReference>
<gene>
    <name evidence="11" type="ORF">JTE90_026399</name>
</gene>
<evidence type="ECO:0000256" key="4">
    <source>
        <dbReference type="ARBA" id="ARBA00022729"/>
    </source>
</evidence>
<feature type="domain" description="Ras-GEF" evidence="10">
    <location>
        <begin position="368"/>
        <end position="609"/>
    </location>
</feature>
<keyword evidence="4 9" id="KW-0732">Signal</keyword>
<keyword evidence="6" id="KW-1015">Disulfide bond</keyword>
<keyword evidence="12" id="KW-1185">Reference proteome</keyword>
<feature type="signal peptide" evidence="9">
    <location>
        <begin position="1"/>
        <end position="17"/>
    </location>
</feature>
<dbReference type="GO" id="GO:0007264">
    <property type="term" value="P:small GTPase-mediated signal transduction"/>
    <property type="evidence" value="ECO:0007669"/>
    <property type="project" value="InterPro"/>
</dbReference>
<comment type="similarity">
    <text evidence="2">Belongs to the histidine acid phosphatase family.</text>
</comment>